<dbReference type="InterPro" id="IPR040049">
    <property type="entry name" value="Ribosomal_mS25/mL61"/>
</dbReference>
<feature type="domain" description="Ribosomal protein/NADH dehydrogenase" evidence="8">
    <location>
        <begin position="40"/>
        <end position="113"/>
    </location>
</feature>
<dbReference type="PANTHER" id="PTHR13274">
    <property type="entry name" value="MITOCHONDRIAL RIBOSOMAL PROTEIN S25"/>
    <property type="match status" value="1"/>
</dbReference>
<dbReference type="PANTHER" id="PTHR13274:SF2">
    <property type="entry name" value="SMALL RIBOSOMAL SUBUNIT PROTEIN MS25"/>
    <property type="match status" value="1"/>
</dbReference>
<dbReference type="InterPro" id="IPR007741">
    <property type="entry name" value="Ribosomal_mL43/mS25/NADH_DH"/>
</dbReference>
<dbReference type="InterPro" id="IPR036249">
    <property type="entry name" value="Thioredoxin-like_sf"/>
</dbReference>
<evidence type="ECO:0000256" key="7">
    <source>
        <dbReference type="ARBA" id="ARBA00035369"/>
    </source>
</evidence>
<dbReference type="CTD" id="64432"/>
<keyword evidence="4" id="KW-0496">Mitochondrion</keyword>
<keyword evidence="5" id="KW-0687">Ribonucleoprotein</keyword>
<evidence type="ECO:0000256" key="6">
    <source>
        <dbReference type="ARBA" id="ARBA00035139"/>
    </source>
</evidence>
<evidence type="ECO:0000313" key="10">
    <source>
        <dbReference type="RefSeq" id="XP_018494874.1"/>
    </source>
</evidence>
<dbReference type="GO" id="GO:1990904">
    <property type="term" value="C:ribonucleoprotein complex"/>
    <property type="evidence" value="ECO:0007669"/>
    <property type="project" value="UniProtKB-KW"/>
</dbReference>
<organism evidence="9 10">
    <name type="scientific">Galendromus occidentalis</name>
    <name type="common">western predatory mite</name>
    <dbReference type="NCBI Taxonomy" id="34638"/>
    <lineage>
        <taxon>Eukaryota</taxon>
        <taxon>Metazoa</taxon>
        <taxon>Ecdysozoa</taxon>
        <taxon>Arthropoda</taxon>
        <taxon>Chelicerata</taxon>
        <taxon>Arachnida</taxon>
        <taxon>Acari</taxon>
        <taxon>Parasitiformes</taxon>
        <taxon>Mesostigmata</taxon>
        <taxon>Gamasina</taxon>
        <taxon>Phytoseioidea</taxon>
        <taxon>Phytoseiidae</taxon>
        <taxon>Typhlodrominae</taxon>
        <taxon>Galendromus</taxon>
    </lineage>
</organism>
<dbReference type="GO" id="GO:0005739">
    <property type="term" value="C:mitochondrion"/>
    <property type="evidence" value="ECO:0007669"/>
    <property type="project" value="UniProtKB-SubCell"/>
</dbReference>
<dbReference type="KEGG" id="goe:100898466"/>
<dbReference type="SMART" id="SM00916">
    <property type="entry name" value="L51_S25_CI-B8"/>
    <property type="match status" value="1"/>
</dbReference>
<dbReference type="RefSeq" id="XP_018494874.1">
    <property type="nucleotide sequence ID" value="XM_018639358.2"/>
</dbReference>
<evidence type="ECO:0000256" key="5">
    <source>
        <dbReference type="ARBA" id="ARBA00023274"/>
    </source>
</evidence>
<keyword evidence="3 10" id="KW-0689">Ribosomal protein</keyword>
<dbReference type="AlphaFoldDB" id="A0AAJ7L5L9"/>
<dbReference type="GO" id="GO:0003735">
    <property type="term" value="F:structural constituent of ribosome"/>
    <property type="evidence" value="ECO:0007669"/>
    <property type="project" value="InterPro"/>
</dbReference>
<evidence type="ECO:0000259" key="8">
    <source>
        <dbReference type="SMART" id="SM00916"/>
    </source>
</evidence>
<dbReference type="GeneID" id="100898466"/>
<dbReference type="Proteomes" id="UP000694867">
    <property type="component" value="Unplaced"/>
</dbReference>
<protein>
    <recommendedName>
        <fullName evidence="6">Small ribosomal subunit protein mS25</fullName>
    </recommendedName>
    <alternativeName>
        <fullName evidence="7">28S ribosomal protein S25, mitochondrial</fullName>
    </alternativeName>
</protein>
<evidence type="ECO:0000313" key="9">
    <source>
        <dbReference type="Proteomes" id="UP000694867"/>
    </source>
</evidence>
<comment type="similarity">
    <text evidence="2">Belongs to the mitochondrion-specific ribosomal protein mS25 family.</text>
</comment>
<sequence>MPFMYGPQPVRRTVKFLEQGRLIFLERVRIMSLNFNTMGLRREAHKGMEDFVFWDLPRIIYKNPEVQVTLFKNMTPSPFIRFWLDGGRQVIMDTDSKTNTEILNQIIKTLGKTEEKLAQEAFMREQKETQANFGRNFPKWCICEVESQVPCPRIVELPKKMRGKYIVQEIASKE</sequence>
<accession>A0AAJ7L5L9</accession>
<dbReference type="Pfam" id="PF05047">
    <property type="entry name" value="L51_S25_CI-B8"/>
    <property type="match status" value="1"/>
</dbReference>
<reference evidence="10" key="1">
    <citation type="submission" date="2025-08" db="UniProtKB">
        <authorList>
            <consortium name="RefSeq"/>
        </authorList>
    </citation>
    <scope>IDENTIFICATION</scope>
</reference>
<evidence type="ECO:0000256" key="1">
    <source>
        <dbReference type="ARBA" id="ARBA00004173"/>
    </source>
</evidence>
<name>A0AAJ7L5L9_9ACAR</name>
<evidence type="ECO:0000256" key="2">
    <source>
        <dbReference type="ARBA" id="ARBA00008046"/>
    </source>
</evidence>
<proteinExistence type="inferred from homology"/>
<gene>
    <name evidence="10" type="primary">LOC100898466</name>
</gene>
<comment type="subcellular location">
    <subcellularLocation>
        <location evidence="1">Mitochondrion</location>
    </subcellularLocation>
</comment>
<evidence type="ECO:0000256" key="4">
    <source>
        <dbReference type="ARBA" id="ARBA00023128"/>
    </source>
</evidence>
<evidence type="ECO:0000256" key="3">
    <source>
        <dbReference type="ARBA" id="ARBA00022980"/>
    </source>
</evidence>
<keyword evidence="9" id="KW-1185">Reference proteome</keyword>
<dbReference type="GO" id="GO:0005840">
    <property type="term" value="C:ribosome"/>
    <property type="evidence" value="ECO:0007669"/>
    <property type="project" value="UniProtKB-KW"/>
</dbReference>
<dbReference type="SUPFAM" id="SSF52833">
    <property type="entry name" value="Thioredoxin-like"/>
    <property type="match status" value="1"/>
</dbReference>